<evidence type="ECO:0000313" key="4">
    <source>
        <dbReference type="EMBL" id="GHO46554.1"/>
    </source>
</evidence>
<dbReference type="Pfam" id="PF00106">
    <property type="entry name" value="adh_short"/>
    <property type="match status" value="1"/>
</dbReference>
<dbReference type="PANTHER" id="PTHR43391">
    <property type="entry name" value="RETINOL DEHYDROGENASE-RELATED"/>
    <property type="match status" value="1"/>
</dbReference>
<sequence>MEIKDSIVLVTGGNRGLGKALVEAFLAAGARKVYVGSRTPIESADPRLHPIKLDITNEQEVAAAAQACQDVTILVNNAGVASFASYAGASSLHGARQEMETNYFGPLAMAQAFAPILKKNGGGALVNMLSVLSWFTSPSLGSYSGSKYAALSLTEGIRVELRAQGTRVIGAFAGYIDTDMTTKINAPKASPVDVAANIIEGIRNDSEEVLSDQSSHRVRAALDGSRKAFYQNIQQEWDNAQH</sequence>
<keyword evidence="2" id="KW-0560">Oxidoreductase</keyword>
<dbReference type="PRINTS" id="PR00080">
    <property type="entry name" value="SDRFAMILY"/>
</dbReference>
<dbReference type="InterPro" id="IPR020904">
    <property type="entry name" value="Sc_DH/Rdtase_CS"/>
</dbReference>
<dbReference type="PRINTS" id="PR00081">
    <property type="entry name" value="GDHRDH"/>
</dbReference>
<protein>
    <submittedName>
        <fullName evidence="4">Short-chain dehydrogenase</fullName>
    </submittedName>
</protein>
<dbReference type="InterPro" id="IPR002347">
    <property type="entry name" value="SDR_fam"/>
</dbReference>
<proteinExistence type="inferred from homology"/>
<evidence type="ECO:0000256" key="3">
    <source>
        <dbReference type="RuleBase" id="RU000363"/>
    </source>
</evidence>
<comment type="caution">
    <text evidence="4">The sequence shown here is derived from an EMBL/GenBank/DDBJ whole genome shotgun (WGS) entry which is preliminary data.</text>
</comment>
<accession>A0A8J3I8C5</accession>
<dbReference type="SUPFAM" id="SSF51735">
    <property type="entry name" value="NAD(P)-binding Rossmann-fold domains"/>
    <property type="match status" value="1"/>
</dbReference>
<dbReference type="Gene3D" id="3.40.50.720">
    <property type="entry name" value="NAD(P)-binding Rossmann-like Domain"/>
    <property type="match status" value="1"/>
</dbReference>
<name>A0A8J3I8C5_9CHLR</name>
<dbReference type="RefSeq" id="WP_220195925.1">
    <property type="nucleotide sequence ID" value="NZ_BNJF01000002.1"/>
</dbReference>
<evidence type="ECO:0000256" key="2">
    <source>
        <dbReference type="ARBA" id="ARBA00023002"/>
    </source>
</evidence>
<dbReference type="InterPro" id="IPR036291">
    <property type="entry name" value="NAD(P)-bd_dom_sf"/>
</dbReference>
<keyword evidence="5" id="KW-1185">Reference proteome</keyword>
<comment type="similarity">
    <text evidence="1 3">Belongs to the short-chain dehydrogenases/reductases (SDR) family.</text>
</comment>
<dbReference type="PROSITE" id="PS00061">
    <property type="entry name" value="ADH_SHORT"/>
    <property type="match status" value="1"/>
</dbReference>
<dbReference type="NCBIfam" id="NF006119">
    <property type="entry name" value="PRK08264.1-5"/>
    <property type="match status" value="1"/>
</dbReference>
<evidence type="ECO:0000313" key="5">
    <source>
        <dbReference type="Proteomes" id="UP000612362"/>
    </source>
</evidence>
<dbReference type="PANTHER" id="PTHR43391:SF91">
    <property type="entry name" value="OS04G0390700 PROTEIN"/>
    <property type="match status" value="1"/>
</dbReference>
<dbReference type="GO" id="GO:0016491">
    <property type="term" value="F:oxidoreductase activity"/>
    <property type="evidence" value="ECO:0007669"/>
    <property type="project" value="UniProtKB-KW"/>
</dbReference>
<dbReference type="EMBL" id="BNJF01000002">
    <property type="protein sequence ID" value="GHO46554.1"/>
    <property type="molecule type" value="Genomic_DNA"/>
</dbReference>
<dbReference type="GO" id="GO:0005829">
    <property type="term" value="C:cytosol"/>
    <property type="evidence" value="ECO:0007669"/>
    <property type="project" value="TreeGrafter"/>
</dbReference>
<evidence type="ECO:0000256" key="1">
    <source>
        <dbReference type="ARBA" id="ARBA00006484"/>
    </source>
</evidence>
<dbReference type="AlphaFoldDB" id="A0A8J3I8C5"/>
<gene>
    <name evidence="4" type="ORF">KSX_47170</name>
</gene>
<reference evidence="4" key="1">
    <citation type="submission" date="2020-10" db="EMBL/GenBank/DDBJ databases">
        <title>Taxonomic study of unclassified bacteria belonging to the class Ktedonobacteria.</title>
        <authorList>
            <person name="Yabe S."/>
            <person name="Wang C.M."/>
            <person name="Zheng Y."/>
            <person name="Sakai Y."/>
            <person name="Cavaletti L."/>
            <person name="Monciardini P."/>
            <person name="Donadio S."/>
        </authorList>
    </citation>
    <scope>NUCLEOTIDE SEQUENCE</scope>
    <source>
        <strain evidence="4">SOSP1-1</strain>
    </source>
</reference>
<dbReference type="Proteomes" id="UP000612362">
    <property type="component" value="Unassembled WGS sequence"/>
</dbReference>
<organism evidence="4 5">
    <name type="scientific">Ktedonospora formicarum</name>
    <dbReference type="NCBI Taxonomy" id="2778364"/>
    <lineage>
        <taxon>Bacteria</taxon>
        <taxon>Bacillati</taxon>
        <taxon>Chloroflexota</taxon>
        <taxon>Ktedonobacteria</taxon>
        <taxon>Ktedonobacterales</taxon>
        <taxon>Ktedonobacteraceae</taxon>
        <taxon>Ktedonospora</taxon>
    </lineage>
</organism>